<sequence>MALENELETFRRELSALLTVPGNRGAFALVHGAVVAGCYPTFEEALAAGYDQFGLTPFLVKEVTDREEPRYFSRALRCRM</sequence>
<gene>
    <name evidence="1" type="ORF">C1280_31745</name>
</gene>
<dbReference type="EMBL" id="CP025958">
    <property type="protein sequence ID" value="AWM41110.1"/>
    <property type="molecule type" value="Genomic_DNA"/>
</dbReference>
<dbReference type="OrthoDB" id="9204641at2"/>
<dbReference type="AlphaFoldDB" id="A0A2Z3HI23"/>
<evidence type="ECO:0008006" key="3">
    <source>
        <dbReference type="Google" id="ProtNLM"/>
    </source>
</evidence>
<evidence type="ECO:0000313" key="1">
    <source>
        <dbReference type="EMBL" id="AWM41110.1"/>
    </source>
</evidence>
<organism evidence="1 2">
    <name type="scientific">Gemmata obscuriglobus</name>
    <dbReference type="NCBI Taxonomy" id="114"/>
    <lineage>
        <taxon>Bacteria</taxon>
        <taxon>Pseudomonadati</taxon>
        <taxon>Planctomycetota</taxon>
        <taxon>Planctomycetia</taxon>
        <taxon>Gemmatales</taxon>
        <taxon>Gemmataceae</taxon>
        <taxon>Gemmata</taxon>
    </lineage>
</organism>
<name>A0A2Z3HI23_9BACT</name>
<dbReference type="KEGG" id="gog:C1280_31745"/>
<reference evidence="1 2" key="1">
    <citation type="submission" date="2018-01" db="EMBL/GenBank/DDBJ databases">
        <title>G. obscuriglobus.</title>
        <authorList>
            <person name="Franke J."/>
            <person name="Blomberg W."/>
            <person name="Selmecki A."/>
        </authorList>
    </citation>
    <scope>NUCLEOTIDE SEQUENCE [LARGE SCALE GENOMIC DNA]</scope>
    <source>
        <strain evidence="1 2">DSM 5831</strain>
    </source>
</reference>
<proteinExistence type="predicted"/>
<evidence type="ECO:0000313" key="2">
    <source>
        <dbReference type="Proteomes" id="UP000245802"/>
    </source>
</evidence>
<protein>
    <recommendedName>
        <fullName evidence="3">DUF5678 domain-containing protein</fullName>
    </recommendedName>
</protein>
<dbReference type="RefSeq" id="WP_010052158.1">
    <property type="nucleotide sequence ID" value="NZ_CP025958.1"/>
</dbReference>
<dbReference type="Proteomes" id="UP000245802">
    <property type="component" value="Chromosome"/>
</dbReference>
<keyword evidence="2" id="KW-1185">Reference proteome</keyword>
<accession>A0A2Z3HI23</accession>